<name>A0ABW4YJX3_9BACL</name>
<keyword evidence="2" id="KW-0808">Transferase</keyword>
<dbReference type="NCBIfam" id="NF005085">
    <property type="entry name" value="PRK06520.1"/>
    <property type="match status" value="1"/>
</dbReference>
<keyword evidence="2" id="KW-0489">Methyltransferase</keyword>
<gene>
    <name evidence="2" type="ORF">ACFSJH_08580</name>
</gene>
<dbReference type="EC" id="2.1.1.14" evidence="2"/>
<dbReference type="InterPro" id="IPR038071">
    <property type="entry name" value="UROD/MetE-like_sf"/>
</dbReference>
<dbReference type="CDD" id="cd03311">
    <property type="entry name" value="CIMS_C_terminal_like"/>
    <property type="match status" value="1"/>
</dbReference>
<reference evidence="3" key="1">
    <citation type="journal article" date="2019" name="Int. J. Syst. Evol. Microbiol.">
        <title>The Global Catalogue of Microorganisms (GCM) 10K type strain sequencing project: providing services to taxonomists for standard genome sequencing and annotation.</title>
        <authorList>
            <consortium name="The Broad Institute Genomics Platform"/>
            <consortium name="The Broad Institute Genome Sequencing Center for Infectious Disease"/>
            <person name="Wu L."/>
            <person name="Ma J."/>
        </authorList>
    </citation>
    <scope>NUCLEOTIDE SEQUENCE [LARGE SCALE GENOMIC DNA]</scope>
    <source>
        <strain evidence="3">GH52</strain>
    </source>
</reference>
<evidence type="ECO:0000313" key="2">
    <source>
        <dbReference type="EMBL" id="MFD2115783.1"/>
    </source>
</evidence>
<dbReference type="InterPro" id="IPR002629">
    <property type="entry name" value="Met_Synth_C/arc"/>
</dbReference>
<dbReference type="GO" id="GO:0032259">
    <property type="term" value="P:methylation"/>
    <property type="evidence" value="ECO:0007669"/>
    <property type="project" value="UniProtKB-KW"/>
</dbReference>
<dbReference type="RefSeq" id="WP_377771283.1">
    <property type="nucleotide sequence ID" value="NZ_JBHUHO010000024.1"/>
</dbReference>
<evidence type="ECO:0000259" key="1">
    <source>
        <dbReference type="Pfam" id="PF01717"/>
    </source>
</evidence>
<dbReference type="Gene3D" id="3.20.20.210">
    <property type="match status" value="1"/>
</dbReference>
<dbReference type="PANTHER" id="PTHR43844">
    <property type="entry name" value="METHIONINE SYNTHASE"/>
    <property type="match status" value="1"/>
</dbReference>
<feature type="domain" description="Cobalamin-independent methionine synthase MetE C-terminal/archaeal" evidence="1">
    <location>
        <begin position="175"/>
        <end position="355"/>
    </location>
</feature>
<dbReference type="Pfam" id="PF01717">
    <property type="entry name" value="Meth_synt_2"/>
    <property type="match status" value="1"/>
</dbReference>
<sequence>MMSELQPITKRTVTPFRNDIVGSFLRPAALKEAREKYVNGEITAEQLRAIEDVEIIKLVAKQKQVGLKAVTDGEFRRSWWHLDFMWGFSGVDKIKLESGYVFKGVTTRAETARLFDKITFTKAHPFLEHFSFLKEAAGVDTIARQAIPAPAQMLFELIRVGDNLQSTLAIYSSINELVEDIGQAYREAILAFYEAGCRSIQLDDTTWGILLDPNTRARMEENGANIKELLARSVKVNELATRDLPEDLVITTHVCRGNFMSTYLASGGYESIADAYFSQPNYDAFYLEFDTDRSGSLEVLKELKQGDVVLGLVSSKTGELEDKAAIIARIHEAAQYVDLDRLCLSPQCGFASTEEGNILTEEDQWKKLTLIREIAEEVWG</sequence>
<proteinExistence type="predicted"/>
<accession>A0ABW4YJX3</accession>
<evidence type="ECO:0000313" key="3">
    <source>
        <dbReference type="Proteomes" id="UP001597362"/>
    </source>
</evidence>
<dbReference type="GO" id="GO:0003871">
    <property type="term" value="F:5-methyltetrahydropteroyltriglutamate-homocysteine S-methyltransferase activity"/>
    <property type="evidence" value="ECO:0007669"/>
    <property type="project" value="UniProtKB-EC"/>
</dbReference>
<dbReference type="PANTHER" id="PTHR43844:SF1">
    <property type="entry name" value="METHIONINE SYNTHASE"/>
    <property type="match status" value="1"/>
</dbReference>
<keyword evidence="3" id="KW-1185">Reference proteome</keyword>
<dbReference type="EMBL" id="JBHUHO010000024">
    <property type="protein sequence ID" value="MFD2115783.1"/>
    <property type="molecule type" value="Genomic_DNA"/>
</dbReference>
<comment type="caution">
    <text evidence="2">The sequence shown here is derived from an EMBL/GenBank/DDBJ whole genome shotgun (WGS) entry which is preliminary data.</text>
</comment>
<dbReference type="Proteomes" id="UP001597362">
    <property type="component" value="Unassembled WGS sequence"/>
</dbReference>
<organism evidence="2 3">
    <name type="scientific">Paenibacillus yanchengensis</name>
    <dbReference type="NCBI Taxonomy" id="2035833"/>
    <lineage>
        <taxon>Bacteria</taxon>
        <taxon>Bacillati</taxon>
        <taxon>Bacillota</taxon>
        <taxon>Bacilli</taxon>
        <taxon>Bacillales</taxon>
        <taxon>Paenibacillaceae</taxon>
        <taxon>Paenibacillus</taxon>
    </lineage>
</organism>
<protein>
    <submittedName>
        <fullName evidence="2">5-methyltetrahydropteroyltriglutamate--homocysteine S-methyltransferase</fullName>
        <ecNumber evidence="2">2.1.1.14</ecNumber>
    </submittedName>
</protein>
<dbReference type="SUPFAM" id="SSF51726">
    <property type="entry name" value="UROD/MetE-like"/>
    <property type="match status" value="1"/>
</dbReference>